<evidence type="ECO:0000256" key="11">
    <source>
        <dbReference type="PROSITE-ProRule" id="PRU01360"/>
    </source>
</evidence>
<evidence type="ECO:0000256" key="1">
    <source>
        <dbReference type="ARBA" id="ARBA00004571"/>
    </source>
</evidence>
<dbReference type="PANTHER" id="PTHR30069">
    <property type="entry name" value="TONB-DEPENDENT OUTER MEMBRANE RECEPTOR"/>
    <property type="match status" value="1"/>
</dbReference>
<keyword evidence="5 11" id="KW-0812">Transmembrane</keyword>
<dbReference type="Gene3D" id="2.40.170.20">
    <property type="entry name" value="TonB-dependent receptor, beta-barrel domain"/>
    <property type="match status" value="1"/>
</dbReference>
<evidence type="ECO:0000256" key="7">
    <source>
        <dbReference type="ARBA" id="ARBA00023077"/>
    </source>
</evidence>
<name>A0ABW4NJR0_9SPHN</name>
<evidence type="ECO:0000256" key="13">
    <source>
        <dbReference type="SAM" id="SignalP"/>
    </source>
</evidence>
<evidence type="ECO:0000256" key="4">
    <source>
        <dbReference type="ARBA" id="ARBA00022452"/>
    </source>
</evidence>
<feature type="signal peptide" evidence="13">
    <location>
        <begin position="1"/>
        <end position="25"/>
    </location>
</feature>
<comment type="subcellular location">
    <subcellularLocation>
        <location evidence="1 11">Cell outer membrane</location>
        <topology evidence="1 11">Multi-pass membrane protein</topology>
    </subcellularLocation>
</comment>
<keyword evidence="4 11" id="KW-1134">Transmembrane beta strand</keyword>
<feature type="domain" description="TonB-dependent receptor-like beta-barrel" evidence="14">
    <location>
        <begin position="289"/>
        <end position="684"/>
    </location>
</feature>
<evidence type="ECO:0000256" key="8">
    <source>
        <dbReference type="ARBA" id="ARBA00023136"/>
    </source>
</evidence>
<keyword evidence="10 11" id="KW-0998">Cell outer membrane</keyword>
<evidence type="ECO:0000256" key="10">
    <source>
        <dbReference type="ARBA" id="ARBA00023237"/>
    </source>
</evidence>
<keyword evidence="7 12" id="KW-0798">TonB box</keyword>
<evidence type="ECO:0000259" key="14">
    <source>
        <dbReference type="Pfam" id="PF00593"/>
    </source>
</evidence>
<dbReference type="SUPFAM" id="SSF56935">
    <property type="entry name" value="Porins"/>
    <property type="match status" value="1"/>
</dbReference>
<comment type="caution">
    <text evidence="16">The sequence shown here is derived from an EMBL/GenBank/DDBJ whole genome shotgun (WGS) entry which is preliminary data.</text>
</comment>
<evidence type="ECO:0000256" key="2">
    <source>
        <dbReference type="ARBA" id="ARBA00009810"/>
    </source>
</evidence>
<gene>
    <name evidence="16" type="ORF">ACFSC3_19565</name>
</gene>
<dbReference type="CDD" id="cd01347">
    <property type="entry name" value="ligand_gated_channel"/>
    <property type="match status" value="1"/>
</dbReference>
<evidence type="ECO:0000313" key="16">
    <source>
        <dbReference type="EMBL" id="MFD1789759.1"/>
    </source>
</evidence>
<dbReference type="InterPro" id="IPR036942">
    <property type="entry name" value="Beta-barrel_TonB_sf"/>
</dbReference>
<dbReference type="NCBIfam" id="TIGR01785">
    <property type="entry name" value="TonB-hemin"/>
    <property type="match status" value="1"/>
</dbReference>
<evidence type="ECO:0000256" key="5">
    <source>
        <dbReference type="ARBA" id="ARBA00022692"/>
    </source>
</evidence>
<dbReference type="InterPro" id="IPR039426">
    <property type="entry name" value="TonB-dep_rcpt-like"/>
</dbReference>
<keyword evidence="8 11" id="KW-0472">Membrane</keyword>
<proteinExistence type="inferred from homology"/>
<dbReference type="InterPro" id="IPR012910">
    <property type="entry name" value="Plug_dom"/>
</dbReference>
<dbReference type="InterPro" id="IPR011276">
    <property type="entry name" value="TonB_haem/Hb_rcpt"/>
</dbReference>
<dbReference type="EMBL" id="JBHUFC010000025">
    <property type="protein sequence ID" value="MFD1789759.1"/>
    <property type="molecule type" value="Genomic_DNA"/>
</dbReference>
<keyword evidence="6 13" id="KW-0732">Signal</keyword>
<evidence type="ECO:0000256" key="9">
    <source>
        <dbReference type="ARBA" id="ARBA00023170"/>
    </source>
</evidence>
<keyword evidence="3 11" id="KW-0813">Transport</keyword>
<feature type="chain" id="PRO_5046282537" evidence="13">
    <location>
        <begin position="26"/>
        <end position="723"/>
    </location>
</feature>
<evidence type="ECO:0000313" key="17">
    <source>
        <dbReference type="Proteomes" id="UP001597283"/>
    </source>
</evidence>
<dbReference type="PANTHER" id="PTHR30069:SF29">
    <property type="entry name" value="HEMOGLOBIN AND HEMOGLOBIN-HAPTOGLOBIN-BINDING PROTEIN 1-RELATED"/>
    <property type="match status" value="1"/>
</dbReference>
<comment type="similarity">
    <text evidence="2 11 12">Belongs to the TonB-dependent receptor family.</text>
</comment>
<evidence type="ECO:0000256" key="12">
    <source>
        <dbReference type="RuleBase" id="RU003357"/>
    </source>
</evidence>
<evidence type="ECO:0000256" key="6">
    <source>
        <dbReference type="ARBA" id="ARBA00022729"/>
    </source>
</evidence>
<keyword evidence="17" id="KW-1185">Reference proteome</keyword>
<dbReference type="RefSeq" id="WP_380941967.1">
    <property type="nucleotide sequence ID" value="NZ_JBHUFC010000025.1"/>
</dbReference>
<sequence length="723" mass="76488">MRHFRQGTALIAISGGLMVAPPVSANDEIEPQTVTVTATRTPIDTADAPATVSVIDSQRIADELAQDIRDLVRFEPGVSVPRAPARFGAALGATGRAGNEGFVIRGIGGNRVLIQVDGVRVPDGFAFGAQAAGRGDYVDLGLVKSVEILRGPASALYGSDGLAGAVSFVTSDPADFLKDGAAIAGLARAAYKSASNEFAETAILATGSDRLSAMVAYTRRDFNELENQGTNDSIGAARTTANPQDGRSNALLGRVVFQPGGGHRFRLTGEYLDNRLITDVLSGRSATVDLVLARDTGTRKRIAADWTWESSGAFQFARIAGYWQDAADRQFTREDRTPAADRTRLNTFENRVYGAAAEARFGFATGPLSHRVVLGADASRLRQRGLRDGTVPPAGETFPTRAFPTTDFTLAGAFLSDEITAGPLTLFPSLRVDYYDLSPQADPLLPTFRAAAQDGSRVSPKIGAVVKVRDGIRLFANYAHGFKAPEPSQVNQFFENVAFGYTSRPNPNLRPETSRSAEAGVRVAHGGLSLDLTAFRGVYRGFISQEVVGGAFTPANPAIYQFVNLNRVVVKGGEARFEARVAGGLTGSLAISFADGEVTSPTGSRSPLSTVDPLKLVAGIGYRDVAGRFGGQLIATHADRKELGATLGLCSGPCFRPAAFTTLDATAFVRLGQALTLRAGIFNIADVKYAWWSDVRGLAASSTVTDAFTQPGRNASASVSFAF</sequence>
<reference evidence="17" key="1">
    <citation type="journal article" date="2019" name="Int. J. Syst. Evol. Microbiol.">
        <title>The Global Catalogue of Microorganisms (GCM) 10K type strain sequencing project: providing services to taxonomists for standard genome sequencing and annotation.</title>
        <authorList>
            <consortium name="The Broad Institute Genomics Platform"/>
            <consortium name="The Broad Institute Genome Sequencing Center for Infectious Disease"/>
            <person name="Wu L."/>
            <person name="Ma J."/>
        </authorList>
    </citation>
    <scope>NUCLEOTIDE SEQUENCE [LARGE SCALE GENOMIC DNA]</scope>
    <source>
        <strain evidence="17">Q85</strain>
    </source>
</reference>
<dbReference type="Proteomes" id="UP001597283">
    <property type="component" value="Unassembled WGS sequence"/>
</dbReference>
<dbReference type="InterPro" id="IPR000531">
    <property type="entry name" value="Beta-barrel_TonB"/>
</dbReference>
<protein>
    <submittedName>
        <fullName evidence="16">TonB-dependent hemoglobin/transferrin/lactoferrin family receptor</fullName>
    </submittedName>
</protein>
<dbReference type="Pfam" id="PF07715">
    <property type="entry name" value="Plug"/>
    <property type="match status" value="1"/>
</dbReference>
<dbReference type="Gene3D" id="2.170.130.10">
    <property type="entry name" value="TonB-dependent receptor, plug domain"/>
    <property type="match status" value="1"/>
</dbReference>
<keyword evidence="9 16" id="KW-0675">Receptor</keyword>
<dbReference type="Pfam" id="PF00593">
    <property type="entry name" value="TonB_dep_Rec_b-barrel"/>
    <property type="match status" value="1"/>
</dbReference>
<feature type="domain" description="TonB-dependent receptor plug" evidence="15">
    <location>
        <begin position="46"/>
        <end position="165"/>
    </location>
</feature>
<dbReference type="InterPro" id="IPR010949">
    <property type="entry name" value="TonB_Hb/transfer/lactofer_rcpt"/>
</dbReference>
<organism evidence="16 17">
    <name type="scientific">Sphingomonas floccifaciens</name>
    <dbReference type="NCBI Taxonomy" id="1844115"/>
    <lineage>
        <taxon>Bacteria</taxon>
        <taxon>Pseudomonadati</taxon>
        <taxon>Pseudomonadota</taxon>
        <taxon>Alphaproteobacteria</taxon>
        <taxon>Sphingomonadales</taxon>
        <taxon>Sphingomonadaceae</taxon>
        <taxon>Sphingomonas</taxon>
    </lineage>
</organism>
<dbReference type="NCBIfam" id="TIGR01786">
    <property type="entry name" value="TonB-hemlactrns"/>
    <property type="match status" value="1"/>
</dbReference>
<accession>A0ABW4NJR0</accession>
<dbReference type="PROSITE" id="PS52016">
    <property type="entry name" value="TONB_DEPENDENT_REC_3"/>
    <property type="match status" value="1"/>
</dbReference>
<dbReference type="InterPro" id="IPR037066">
    <property type="entry name" value="Plug_dom_sf"/>
</dbReference>
<evidence type="ECO:0000259" key="15">
    <source>
        <dbReference type="Pfam" id="PF07715"/>
    </source>
</evidence>
<evidence type="ECO:0000256" key="3">
    <source>
        <dbReference type="ARBA" id="ARBA00022448"/>
    </source>
</evidence>